<comment type="caution">
    <text evidence="7">The sequence shown here is derived from an EMBL/GenBank/DDBJ whole genome shotgun (WGS) entry which is preliminary data.</text>
</comment>
<dbReference type="Gene3D" id="1.10.150.130">
    <property type="match status" value="1"/>
</dbReference>
<evidence type="ECO:0000256" key="3">
    <source>
        <dbReference type="ARBA" id="ARBA00023125"/>
    </source>
</evidence>
<dbReference type="SUPFAM" id="SSF56349">
    <property type="entry name" value="DNA breaking-rejoining enzymes"/>
    <property type="match status" value="1"/>
</dbReference>
<evidence type="ECO:0000256" key="1">
    <source>
        <dbReference type="ARBA" id="ARBA00008857"/>
    </source>
</evidence>
<dbReference type="InterPro" id="IPR025166">
    <property type="entry name" value="Integrase_DNA_bind_dom"/>
</dbReference>
<evidence type="ECO:0000259" key="6">
    <source>
        <dbReference type="PROSITE" id="PS51898"/>
    </source>
</evidence>
<dbReference type="GO" id="GO:0003677">
    <property type="term" value="F:DNA binding"/>
    <property type="evidence" value="ECO:0007669"/>
    <property type="project" value="UniProtKB-KW"/>
</dbReference>
<name>A0A4R4DN77_9PROT</name>
<dbReference type="GO" id="GO:0015074">
    <property type="term" value="P:DNA integration"/>
    <property type="evidence" value="ECO:0007669"/>
    <property type="project" value="UniProtKB-KW"/>
</dbReference>
<accession>A0A4R4DN77</accession>
<dbReference type="InterPro" id="IPR011010">
    <property type="entry name" value="DNA_brk_join_enz"/>
</dbReference>
<feature type="compositionally biased region" description="Basic and acidic residues" evidence="5">
    <location>
        <begin position="29"/>
        <end position="40"/>
    </location>
</feature>
<dbReference type="InterPro" id="IPR013762">
    <property type="entry name" value="Integrase-like_cat_sf"/>
</dbReference>
<organism evidence="7 8">
    <name type="scientific">Roseicella aquatilis</name>
    <dbReference type="NCBI Taxonomy" id="2527868"/>
    <lineage>
        <taxon>Bacteria</taxon>
        <taxon>Pseudomonadati</taxon>
        <taxon>Pseudomonadota</taxon>
        <taxon>Alphaproteobacteria</taxon>
        <taxon>Acetobacterales</taxon>
        <taxon>Roseomonadaceae</taxon>
        <taxon>Roseicella</taxon>
    </lineage>
</organism>
<dbReference type="PANTHER" id="PTHR30629">
    <property type="entry name" value="PROPHAGE INTEGRASE"/>
    <property type="match status" value="1"/>
</dbReference>
<protein>
    <submittedName>
        <fullName evidence="7">Site-specific integrase</fullName>
    </submittedName>
</protein>
<dbReference type="InterPro" id="IPR002104">
    <property type="entry name" value="Integrase_catalytic"/>
</dbReference>
<dbReference type="PANTHER" id="PTHR30629:SF2">
    <property type="entry name" value="PROPHAGE INTEGRASE INTS-RELATED"/>
    <property type="match status" value="1"/>
</dbReference>
<comment type="similarity">
    <text evidence="1">Belongs to the 'phage' integrase family.</text>
</comment>
<dbReference type="OrthoDB" id="7298605at2"/>
<dbReference type="InterPro" id="IPR053876">
    <property type="entry name" value="Phage_int_M"/>
</dbReference>
<keyword evidence="2" id="KW-0229">DNA integration</keyword>
<dbReference type="Pfam" id="PF13356">
    <property type="entry name" value="Arm-DNA-bind_3"/>
    <property type="match status" value="1"/>
</dbReference>
<dbReference type="CDD" id="cd00801">
    <property type="entry name" value="INT_P4_C"/>
    <property type="match status" value="1"/>
</dbReference>
<sequence length="511" mass="55266">MSSCRSDQSDQSDHASKIKGLAAIRPVGRRSDQSDQDRLPARARRCRGNRWCGFGAVKRAGNLDVKGIDALKPRASTYRVSDGGGLLLEVRPTGAKVWLCRLTVAGKRRDMGLGGYPAVSLKNARAAAVAAREAALGGDDPILARKRQVKAKATARAAEAEAEARTFRAVALACIRSKAPGWKNGRTVSQWQASMERHAFPVLGDMPVADVDRAAVLRVVSPVWTSRPAIGRKLLHRLAVILRYAAAHGWRSNDNPADGRMLKDAGLPDRPGGRKHPSLPWQRVPAFMKALGAEEGLAPLALRFCILTALRSGEVRGARWSELSFDGAAVWTVPGERMKAKKAADVQPHRVPLSPAAVAVLARAYEAETGASAKPEDVPRLARIMGEALIFPSRKPRVPLSDMALSAVLRRMNADRPEGVPAPWCDADGREAVPHGFRSSFRMWVQDTRPTDAEAAEKALAHEDTNKVRGAYARSDLFDLRTPLMSAWAAWCEGKAAKPASGCRPVRKASA</sequence>
<dbReference type="InterPro" id="IPR010998">
    <property type="entry name" value="Integrase_recombinase_N"/>
</dbReference>
<dbReference type="EMBL" id="SKBM01000010">
    <property type="protein sequence ID" value="TCZ61265.1"/>
    <property type="molecule type" value="Genomic_DNA"/>
</dbReference>
<keyword evidence="8" id="KW-1185">Reference proteome</keyword>
<dbReference type="Pfam" id="PF00589">
    <property type="entry name" value="Phage_integrase"/>
    <property type="match status" value="1"/>
</dbReference>
<dbReference type="Pfam" id="PF22022">
    <property type="entry name" value="Phage_int_M"/>
    <property type="match status" value="1"/>
</dbReference>
<reference evidence="7 8" key="1">
    <citation type="submission" date="2019-03" db="EMBL/GenBank/DDBJ databases">
        <title>Paracraurococcus aquatilis NE82 genome sequence.</title>
        <authorList>
            <person name="Zhao Y."/>
            <person name="Du Z."/>
        </authorList>
    </citation>
    <scope>NUCLEOTIDE SEQUENCE [LARGE SCALE GENOMIC DNA]</scope>
    <source>
        <strain evidence="7 8">NE82</strain>
    </source>
</reference>
<dbReference type="PROSITE" id="PS51898">
    <property type="entry name" value="TYR_RECOMBINASE"/>
    <property type="match status" value="1"/>
</dbReference>
<evidence type="ECO:0000313" key="8">
    <source>
        <dbReference type="Proteomes" id="UP000295023"/>
    </source>
</evidence>
<evidence type="ECO:0000313" key="7">
    <source>
        <dbReference type="EMBL" id="TCZ61265.1"/>
    </source>
</evidence>
<evidence type="ECO:0000256" key="4">
    <source>
        <dbReference type="ARBA" id="ARBA00023172"/>
    </source>
</evidence>
<feature type="region of interest" description="Disordered" evidence="5">
    <location>
        <begin position="255"/>
        <end position="279"/>
    </location>
</feature>
<dbReference type="AlphaFoldDB" id="A0A4R4DN77"/>
<dbReference type="Gene3D" id="3.30.160.390">
    <property type="entry name" value="Integrase, DNA-binding domain"/>
    <property type="match status" value="1"/>
</dbReference>
<gene>
    <name evidence="7" type="ORF">EXY23_12005</name>
</gene>
<keyword evidence="4" id="KW-0233">DNA recombination</keyword>
<evidence type="ECO:0000256" key="2">
    <source>
        <dbReference type="ARBA" id="ARBA00022908"/>
    </source>
</evidence>
<evidence type="ECO:0000256" key="5">
    <source>
        <dbReference type="SAM" id="MobiDB-lite"/>
    </source>
</evidence>
<dbReference type="InterPro" id="IPR050808">
    <property type="entry name" value="Phage_Integrase"/>
</dbReference>
<feature type="compositionally biased region" description="Basic and acidic residues" evidence="5">
    <location>
        <begin position="7"/>
        <end position="16"/>
    </location>
</feature>
<dbReference type="InterPro" id="IPR038488">
    <property type="entry name" value="Integrase_DNA-bd_sf"/>
</dbReference>
<dbReference type="Proteomes" id="UP000295023">
    <property type="component" value="Unassembled WGS sequence"/>
</dbReference>
<keyword evidence="3" id="KW-0238">DNA-binding</keyword>
<feature type="domain" description="Tyr recombinase" evidence="6">
    <location>
        <begin position="274"/>
        <end position="485"/>
    </location>
</feature>
<proteinExistence type="inferred from homology"/>
<dbReference type="Gene3D" id="1.10.443.10">
    <property type="entry name" value="Intergrase catalytic core"/>
    <property type="match status" value="1"/>
</dbReference>
<feature type="region of interest" description="Disordered" evidence="5">
    <location>
        <begin position="1"/>
        <end position="41"/>
    </location>
</feature>
<dbReference type="GO" id="GO:0006310">
    <property type="term" value="P:DNA recombination"/>
    <property type="evidence" value="ECO:0007669"/>
    <property type="project" value="UniProtKB-KW"/>
</dbReference>